<gene>
    <name evidence="13" type="ORF">OFAG_01182</name>
</gene>
<organism evidence="13 14">
    <name type="scientific">Oxalobacter paraformigenes</name>
    <dbReference type="NCBI Taxonomy" id="556268"/>
    <lineage>
        <taxon>Bacteria</taxon>
        <taxon>Pseudomonadati</taxon>
        <taxon>Pseudomonadota</taxon>
        <taxon>Betaproteobacteria</taxon>
        <taxon>Burkholderiales</taxon>
        <taxon>Oxalobacteraceae</taxon>
        <taxon>Oxalobacter</taxon>
    </lineage>
</organism>
<feature type="domain" description="Porin" evidence="12">
    <location>
        <begin position="7"/>
        <end position="337"/>
    </location>
</feature>
<dbReference type="GO" id="GO:0046930">
    <property type="term" value="C:pore complex"/>
    <property type="evidence" value="ECO:0007669"/>
    <property type="project" value="UniProtKB-KW"/>
</dbReference>
<dbReference type="InterPro" id="IPR001702">
    <property type="entry name" value="Porin_Gram-ve"/>
</dbReference>
<dbReference type="PRINTS" id="PR00184">
    <property type="entry name" value="NEISSPPORIN"/>
</dbReference>
<keyword evidence="6 11" id="KW-0732">Signal</keyword>
<dbReference type="PRINTS" id="PR00182">
    <property type="entry name" value="ECOLNEIPORIN"/>
</dbReference>
<evidence type="ECO:0000256" key="3">
    <source>
        <dbReference type="ARBA" id="ARBA00022448"/>
    </source>
</evidence>
<keyword evidence="8" id="KW-0626">Porin</keyword>
<evidence type="ECO:0000256" key="4">
    <source>
        <dbReference type="ARBA" id="ARBA00022452"/>
    </source>
</evidence>
<feature type="signal peptide" evidence="11">
    <location>
        <begin position="1"/>
        <end position="20"/>
    </location>
</feature>
<proteinExistence type="predicted"/>
<dbReference type="Proteomes" id="UP000003973">
    <property type="component" value="Unassembled WGS sequence"/>
</dbReference>
<dbReference type="SUPFAM" id="SSF56935">
    <property type="entry name" value="Porins"/>
    <property type="match status" value="1"/>
</dbReference>
<dbReference type="PANTHER" id="PTHR34501:SF9">
    <property type="entry name" value="MAJOR OUTER MEMBRANE PROTEIN P.IA"/>
    <property type="match status" value="1"/>
</dbReference>
<sequence>MKKTLFALALAGTFAGAAHAQSNVTIYGLVDTGFIKETGSDVEMGNNHESRIGFKGTEDLGNGYKALFLLEKRINLNDGTNLGEVDWDGGANVGISGPFGTVRLGRVNELPTETLRTLDPFDNDSIANMPYSTQRSSRISNTVRYDSPNLSGFQIGATYTLGRNTRGSDANNAFVQAGADNDGYAGSILYNNGPVTLLGNWSRLDDSNNSYRWNLGGAYSWGKLRLSLAYEKTRDKGWRHGGESNSGADDSSLINGFKADMNSWLVGLNYVIGPGTLKASFNYVKLKDVRGVPAEDGGNYWADNSSADLKQYGLGYIYDLSKRTSLYGILAYTDFENEAISNFFRGSGYNEDSITGVQIGITHRF</sequence>
<evidence type="ECO:0000256" key="6">
    <source>
        <dbReference type="ARBA" id="ARBA00022729"/>
    </source>
</evidence>
<dbReference type="GO" id="GO:0034220">
    <property type="term" value="P:monoatomic ion transmembrane transport"/>
    <property type="evidence" value="ECO:0007669"/>
    <property type="project" value="InterPro"/>
</dbReference>
<accession>C3X493</accession>
<evidence type="ECO:0000256" key="10">
    <source>
        <dbReference type="ARBA" id="ARBA00023237"/>
    </source>
</evidence>
<dbReference type="eggNOG" id="COG3203">
    <property type="taxonomic scope" value="Bacteria"/>
</dbReference>
<evidence type="ECO:0000256" key="5">
    <source>
        <dbReference type="ARBA" id="ARBA00022692"/>
    </source>
</evidence>
<feature type="chain" id="PRO_5002932777" description="Porin domain-containing protein" evidence="11">
    <location>
        <begin position="21"/>
        <end position="365"/>
    </location>
</feature>
<dbReference type="InterPro" id="IPR050298">
    <property type="entry name" value="Gram-neg_bact_OMP"/>
</dbReference>
<comment type="subunit">
    <text evidence="2">Homotrimer.</text>
</comment>
<reference evidence="13" key="1">
    <citation type="submission" date="2011-10" db="EMBL/GenBank/DDBJ databases">
        <title>The Genome Sequence of Oxalobacter formigenes HOxBLS.</title>
        <authorList>
            <consortium name="The Broad Institute Genome Sequencing Platform"/>
            <person name="Earl A."/>
            <person name="Ward D."/>
            <person name="Feldgarden M."/>
            <person name="Gevers D."/>
            <person name="Allison M.J."/>
            <person name="Humphrey S."/>
            <person name="Young S.K."/>
            <person name="Zeng Q."/>
            <person name="Gargeya S."/>
            <person name="Fitzgerald M."/>
            <person name="Haas B."/>
            <person name="Abouelleil A."/>
            <person name="Alvarado L."/>
            <person name="Arachchi H.M."/>
            <person name="Berlin A."/>
            <person name="Brown A."/>
            <person name="Chapman S.B."/>
            <person name="Chen Z."/>
            <person name="Dunbar C."/>
            <person name="Freedman E."/>
            <person name="Gearin G."/>
            <person name="Goldberg J."/>
            <person name="Griggs A."/>
            <person name="Gujja S."/>
            <person name="Heiman D."/>
            <person name="Howarth C."/>
            <person name="Larson L."/>
            <person name="Lui A."/>
            <person name="MacDonald P.J.P."/>
            <person name="Montmayeur A."/>
            <person name="Murphy C."/>
            <person name="Neiman D."/>
            <person name="Pearson M."/>
            <person name="Priest M."/>
            <person name="Roberts A."/>
            <person name="Saif S."/>
            <person name="Shea T."/>
            <person name="Shenoy N."/>
            <person name="Sisk P."/>
            <person name="Stolte C."/>
            <person name="Sykes S."/>
            <person name="Wortman J."/>
            <person name="Nusbaum C."/>
            <person name="Birren B."/>
        </authorList>
    </citation>
    <scope>NUCLEOTIDE SEQUENCE [LARGE SCALE GENOMIC DNA]</scope>
    <source>
        <strain evidence="13">HOxBLS</strain>
    </source>
</reference>
<dbReference type="InterPro" id="IPR023614">
    <property type="entry name" value="Porin_dom_sf"/>
</dbReference>
<dbReference type="RefSeq" id="WP_020994889.1">
    <property type="nucleotide sequence ID" value="NZ_CABMNL010000001.1"/>
</dbReference>
<dbReference type="GO" id="GO:0015288">
    <property type="term" value="F:porin activity"/>
    <property type="evidence" value="ECO:0007669"/>
    <property type="project" value="UniProtKB-KW"/>
</dbReference>
<dbReference type="HOGENOM" id="CLU_038238_1_1_4"/>
<keyword evidence="9" id="KW-0472">Membrane</keyword>
<dbReference type="Gene3D" id="2.40.160.10">
    <property type="entry name" value="Porin"/>
    <property type="match status" value="1"/>
</dbReference>
<dbReference type="InterPro" id="IPR033900">
    <property type="entry name" value="Gram_neg_porin_domain"/>
</dbReference>
<evidence type="ECO:0000256" key="7">
    <source>
        <dbReference type="ARBA" id="ARBA00023065"/>
    </source>
</evidence>
<keyword evidence="3" id="KW-0813">Transport</keyword>
<evidence type="ECO:0000256" key="1">
    <source>
        <dbReference type="ARBA" id="ARBA00004571"/>
    </source>
</evidence>
<evidence type="ECO:0000313" key="14">
    <source>
        <dbReference type="Proteomes" id="UP000003973"/>
    </source>
</evidence>
<evidence type="ECO:0000256" key="9">
    <source>
        <dbReference type="ARBA" id="ARBA00023136"/>
    </source>
</evidence>
<keyword evidence="14" id="KW-1185">Reference proteome</keyword>
<keyword evidence="4" id="KW-1134">Transmembrane beta strand</keyword>
<evidence type="ECO:0000256" key="8">
    <source>
        <dbReference type="ARBA" id="ARBA00023114"/>
    </source>
</evidence>
<dbReference type="InterPro" id="IPR002299">
    <property type="entry name" value="Porin_Neis"/>
</dbReference>
<dbReference type="EMBL" id="ACDP02000007">
    <property type="protein sequence ID" value="EEO28029.2"/>
    <property type="molecule type" value="Genomic_DNA"/>
</dbReference>
<keyword evidence="7" id="KW-0406">Ion transport</keyword>
<evidence type="ECO:0000259" key="12">
    <source>
        <dbReference type="Pfam" id="PF13609"/>
    </source>
</evidence>
<dbReference type="Pfam" id="PF13609">
    <property type="entry name" value="Porin_4"/>
    <property type="match status" value="1"/>
</dbReference>
<comment type="subcellular location">
    <subcellularLocation>
        <location evidence="1">Cell outer membrane</location>
        <topology evidence="1">Multi-pass membrane protein</topology>
    </subcellularLocation>
</comment>
<dbReference type="AlphaFoldDB" id="C3X493"/>
<evidence type="ECO:0000256" key="2">
    <source>
        <dbReference type="ARBA" id="ARBA00011233"/>
    </source>
</evidence>
<evidence type="ECO:0000256" key="11">
    <source>
        <dbReference type="SAM" id="SignalP"/>
    </source>
</evidence>
<keyword evidence="5" id="KW-0812">Transmembrane</keyword>
<dbReference type="GO" id="GO:0009279">
    <property type="term" value="C:cell outer membrane"/>
    <property type="evidence" value="ECO:0007669"/>
    <property type="project" value="UniProtKB-SubCell"/>
</dbReference>
<dbReference type="PANTHER" id="PTHR34501">
    <property type="entry name" value="PROTEIN YDDL-RELATED"/>
    <property type="match status" value="1"/>
</dbReference>
<dbReference type="CDD" id="cd00342">
    <property type="entry name" value="gram_neg_porins"/>
    <property type="match status" value="1"/>
</dbReference>
<evidence type="ECO:0000313" key="13">
    <source>
        <dbReference type="EMBL" id="EEO28029.2"/>
    </source>
</evidence>
<comment type="caution">
    <text evidence="13">The sequence shown here is derived from an EMBL/GenBank/DDBJ whole genome shotgun (WGS) entry which is preliminary data.</text>
</comment>
<keyword evidence="10" id="KW-0998">Cell outer membrane</keyword>
<name>C3X493_9BURK</name>
<protein>
    <recommendedName>
        <fullName evidence="12">Porin domain-containing protein</fullName>
    </recommendedName>
</protein>